<feature type="binding site" description="via carbamate group" evidence="14">
    <location>
        <position position="707"/>
    </location>
    <ligand>
        <name>Mn(2+)</name>
        <dbReference type="ChEBI" id="CHEBI:29035"/>
    </ligand>
</feature>
<evidence type="ECO:0000256" key="9">
    <source>
        <dbReference type="ARBA" id="ARBA00023267"/>
    </source>
</evidence>
<feature type="binding site" evidence="13">
    <location>
        <position position="235"/>
    </location>
    <ligand>
        <name>ATP</name>
        <dbReference type="ChEBI" id="CHEBI:30616"/>
    </ligand>
</feature>
<dbReference type="NCBIfam" id="NF006761">
    <property type="entry name" value="PRK09282.1"/>
    <property type="match status" value="1"/>
</dbReference>
<dbReference type="CDD" id="cd06850">
    <property type="entry name" value="biotinyl_domain"/>
    <property type="match status" value="1"/>
</dbReference>
<dbReference type="PROSITE" id="PS50991">
    <property type="entry name" value="PYR_CT"/>
    <property type="match status" value="1"/>
</dbReference>
<dbReference type="AlphaFoldDB" id="Q83FS5"/>
<dbReference type="CDD" id="cd07937">
    <property type="entry name" value="DRE_TIM_PC_TC_5S"/>
    <property type="match status" value="1"/>
</dbReference>
<feature type="binding site" evidence="13">
    <location>
        <position position="610"/>
    </location>
    <ligand>
        <name>substrate</name>
    </ligand>
</feature>
<dbReference type="InterPro" id="IPR011053">
    <property type="entry name" value="Single_hybrid_motif"/>
</dbReference>
<keyword evidence="20" id="KW-0670">Pyruvate</keyword>
<dbReference type="PROSITE" id="PS50975">
    <property type="entry name" value="ATP_GRASP"/>
    <property type="match status" value="1"/>
</dbReference>
<dbReference type="InterPro" id="IPR005479">
    <property type="entry name" value="CPAse_ATP-bd"/>
</dbReference>
<dbReference type="InterPro" id="IPR000891">
    <property type="entry name" value="PYR_CT"/>
</dbReference>
<evidence type="ECO:0000256" key="15">
    <source>
        <dbReference type="PIRSR" id="PIRSR001594-4"/>
    </source>
</evidence>
<keyword evidence="21" id="KW-1185">Reference proteome</keyword>
<evidence type="ECO:0000259" key="18">
    <source>
        <dbReference type="PROSITE" id="PS50979"/>
    </source>
</evidence>
<evidence type="ECO:0000256" key="10">
    <source>
        <dbReference type="ARBA" id="ARBA00023268"/>
    </source>
</evidence>
<dbReference type="SUPFAM" id="SSF51230">
    <property type="entry name" value="Single hybrid motif"/>
    <property type="match status" value="1"/>
</dbReference>
<reference evidence="20 21" key="1">
    <citation type="journal article" date="2003" name="Genome Res.">
        <title>Tropheryma whipplei twist: a human pathogenic Actinobacteria with a reduced genome.</title>
        <authorList>
            <person name="Raoult D."/>
            <person name="Ogata H."/>
            <person name="Audic S."/>
            <person name="Robert C."/>
            <person name="Suhre K."/>
            <person name="Drancourt M."/>
            <person name="Claverie J.-M."/>
        </authorList>
    </citation>
    <scope>NUCLEOTIDE SEQUENCE [LARGE SCALE GENOMIC DNA]</scope>
    <source>
        <strain evidence="20 21">Twist</strain>
    </source>
</reference>
<evidence type="ECO:0000259" key="19">
    <source>
        <dbReference type="PROSITE" id="PS50991"/>
    </source>
</evidence>
<feature type="modified residue" description="N6-biotinyllysine" evidence="15">
    <location>
        <position position="1096"/>
    </location>
</feature>
<dbReference type="PANTHER" id="PTHR43778:SF2">
    <property type="entry name" value="PYRUVATE CARBOXYLASE, MITOCHONDRIAL"/>
    <property type="match status" value="1"/>
</dbReference>
<dbReference type="SUPFAM" id="SSF52440">
    <property type="entry name" value="PreATP-grasp domain"/>
    <property type="match status" value="1"/>
</dbReference>
<feature type="domain" description="ATP-grasp" evidence="17">
    <location>
        <begin position="121"/>
        <end position="317"/>
    </location>
</feature>
<dbReference type="Gene3D" id="3.20.20.70">
    <property type="entry name" value="Aldolase class I"/>
    <property type="match status" value="1"/>
</dbReference>
<dbReference type="SUPFAM" id="SSF51246">
    <property type="entry name" value="Rudiment single hybrid motif"/>
    <property type="match status" value="1"/>
</dbReference>
<dbReference type="GO" id="GO:0046872">
    <property type="term" value="F:metal ion binding"/>
    <property type="evidence" value="ECO:0007669"/>
    <property type="project" value="UniProtKB-KW"/>
</dbReference>
<dbReference type="FunFam" id="2.40.50.100:FF:000003">
    <property type="entry name" value="Acetyl-CoA carboxylase biotin carboxyl carrier protein"/>
    <property type="match status" value="1"/>
</dbReference>
<dbReference type="Pfam" id="PF02436">
    <property type="entry name" value="PYC_OADA"/>
    <property type="match status" value="1"/>
</dbReference>
<dbReference type="OrthoDB" id="9760256at2"/>
<feature type="domain" description="Pyruvate carboxyltransferase" evidence="19">
    <location>
        <begin position="529"/>
        <end position="797"/>
    </location>
</feature>
<dbReference type="InterPro" id="IPR005482">
    <property type="entry name" value="Biotin_COase_C"/>
</dbReference>
<keyword evidence="5 11" id="KW-0436">Ligase</keyword>
<dbReference type="SMART" id="SM00878">
    <property type="entry name" value="Biotin_carb_C"/>
    <property type="match status" value="1"/>
</dbReference>
<evidence type="ECO:0000256" key="4">
    <source>
        <dbReference type="ARBA" id="ARBA00022432"/>
    </source>
</evidence>
<dbReference type="Proteomes" id="UP000002200">
    <property type="component" value="Chromosome"/>
</dbReference>
<feature type="binding site" evidence="13">
    <location>
        <position position="200"/>
    </location>
    <ligand>
        <name>ATP</name>
        <dbReference type="ChEBI" id="CHEBI:30616"/>
    </ligand>
</feature>
<dbReference type="UniPathway" id="UPA00138"/>
<dbReference type="PANTHER" id="PTHR43778">
    <property type="entry name" value="PYRUVATE CARBOXYLASE"/>
    <property type="match status" value="1"/>
</dbReference>
<dbReference type="InterPro" id="IPR000089">
    <property type="entry name" value="Biotin_lipoyl"/>
</dbReference>
<dbReference type="Pfam" id="PF00682">
    <property type="entry name" value="HMGL-like"/>
    <property type="match status" value="1"/>
</dbReference>
<proteinExistence type="predicted"/>
<keyword evidence="7 11" id="KW-0547">Nucleotide-binding</keyword>
<dbReference type="InterPro" id="IPR005930">
    <property type="entry name" value="Pyruv_COase"/>
</dbReference>
<evidence type="ECO:0000259" key="16">
    <source>
        <dbReference type="PROSITE" id="PS50968"/>
    </source>
</evidence>
<dbReference type="InterPro" id="IPR011764">
    <property type="entry name" value="Biotin_carboxylation_dom"/>
</dbReference>
<evidence type="ECO:0000256" key="11">
    <source>
        <dbReference type="PIRNR" id="PIRNR001594"/>
    </source>
</evidence>
<evidence type="ECO:0000259" key="17">
    <source>
        <dbReference type="PROSITE" id="PS50975"/>
    </source>
</evidence>
<dbReference type="InterPro" id="IPR013785">
    <property type="entry name" value="Aldolase_TIM"/>
</dbReference>
<dbReference type="Pfam" id="PF02785">
    <property type="entry name" value="Biotin_carb_C"/>
    <property type="match status" value="1"/>
</dbReference>
<dbReference type="eggNOG" id="COG1038">
    <property type="taxonomic scope" value="Bacteria"/>
</dbReference>
<dbReference type="PIRSF" id="PIRSF001594">
    <property type="entry name" value="Pyruv_carbox"/>
    <property type="match status" value="1"/>
</dbReference>
<protein>
    <recommendedName>
        <fullName evidence="3 11">Pyruvate carboxylase</fullName>
        <ecNumber evidence="3 11">6.4.1.1</ecNumber>
    </recommendedName>
</protein>
<feature type="binding site" evidence="14">
    <location>
        <position position="738"/>
    </location>
    <ligand>
        <name>Mn(2+)</name>
        <dbReference type="ChEBI" id="CHEBI:29035"/>
    </ligand>
</feature>
<dbReference type="InterPro" id="IPR011054">
    <property type="entry name" value="Rudment_hybrid_motif"/>
</dbReference>
<dbReference type="NCBIfam" id="NF009554">
    <property type="entry name" value="PRK12999.1"/>
    <property type="match status" value="1"/>
</dbReference>
<dbReference type="HOGENOM" id="CLU_000395_0_0_11"/>
<dbReference type="SUPFAM" id="SSF89000">
    <property type="entry name" value="post-HMGL domain-like"/>
    <property type="match status" value="1"/>
</dbReference>
<dbReference type="Pfam" id="PF00364">
    <property type="entry name" value="Biotin_lipoyl"/>
    <property type="match status" value="1"/>
</dbReference>
<dbReference type="InterPro" id="IPR055268">
    <property type="entry name" value="PCB-like"/>
</dbReference>
<dbReference type="PROSITE" id="PS00188">
    <property type="entry name" value="BIOTIN"/>
    <property type="match status" value="1"/>
</dbReference>
<dbReference type="Gene3D" id="3.30.470.20">
    <property type="entry name" value="ATP-grasp fold, B domain"/>
    <property type="match status" value="1"/>
</dbReference>
<comment type="pathway">
    <text evidence="2">Carbohydrate biosynthesis; gluconeogenesis.</text>
</comment>
<evidence type="ECO:0000256" key="12">
    <source>
        <dbReference type="PIRSR" id="PIRSR001594-1"/>
    </source>
</evidence>
<dbReference type="PROSITE" id="PS50968">
    <property type="entry name" value="BIOTINYL_LIPOYL"/>
    <property type="match status" value="1"/>
</dbReference>
<dbReference type="InterPro" id="IPR005481">
    <property type="entry name" value="BC-like_N"/>
</dbReference>
<evidence type="ECO:0000256" key="2">
    <source>
        <dbReference type="ARBA" id="ARBA00004742"/>
    </source>
</evidence>
<dbReference type="InterPro" id="IPR003379">
    <property type="entry name" value="Carboxylase_cons_dom"/>
</dbReference>
<keyword evidence="10" id="KW-0511">Multifunctional enzyme</keyword>
<gene>
    <name evidence="20" type="primary">pca</name>
    <name evidence="20" type="ordered locus">TWT_630</name>
</gene>
<sequence>MFKKILIANRGEIAIRISRAAFERQIQTVAIYAHEDRNSLHRLKADEAYQIGQVGSPVAAYLDVHEIIRVALMSNSDAIHPGYGFLSESYLLADEAEKNGITFIGPPKDVLKSAGDKVLAKHMAQAAGLPTLRSSTASSNYDELLREAELFEYPIFVKAASGGGGRGMRIVENRTALKNSLESAIQEAAASFGDPRVFLETALDKPRHIEVQVLADKFGNIVHLFERDCSLQRRHQKVIEIAPAPNIPELLRTTLYRDAIAFAKSVKYENAGTVEFLVDSKMNHYFIEMNPRIQVEHTVTEEITDIDIVQSQILIAAGASLDDIGLVQDKIERRGFALQCRITTEDPHANFRPDTGRITSYQSPGGAGIRLDASAVNPGVEITPYFDSMLVKMTCRGNSFADATNRARRGLAEFRVGGVATNISFLRTLLDSSNFLNADFDTTFIEKNGYLLQQSFLLDKHDRLVSYLGHVTVNKPYGDRPELVDPCSKIANFLPDSSEVKKSVEGSRDVLLRLGPQGFAKWLLCRKGLAVTDTTFRDAHQSLLATRVRTIDLSRAAECTSAALPELFSMEVWGGATYDVALRFLYEDPWERLSKIREKVGSICLQMLLRGRNTVGYTPYPDQVTRAFVDEASDLGIDIFRIFDALNDVDQMRIAIDAVQQTNSVAEVAICYTGDLLDKRETVYTIDYYLEIAKKIVDAGAHILAIKDMAGVLRPRAATLLVSALKREFALPVHLHTHDTPGGQLATLLAAADSGVDAVDVASGPMSGTTSQPSMSSLVAATDNTEHETGLSLSRVNELEPYWEAVRRLYVPFESGLLSPTGRVYIHEIPGGQLSNLKQQAIALGLSDRFEIIEEMYAYVNTLFGRIPKVTPSSKVVGDLALYLASVNPDLGDFEMNPKKYDIPDSVISFLAGELGTPPAGWPDFRDRVLAEREISIEQHPLSSDDSKNLATSGKIRQQTLSKLLFPEPYRAFEANRAEYGDLSILRSEEFFYGLDFGIEYKIAVSSSVGILVRLEAIGGVDSKGERSLVLSVNGELRPIQVRDESANVEVSRAEKADPNNPGHIASPFAGQVTIKVDVGDEVVSGQAVAILEAMKMTTVVNAPVSGQVIRISIPPGRQVDIGDLIMEIRV</sequence>
<dbReference type="Gene3D" id="3.10.600.10">
    <property type="entry name" value="pyruvate carboxylase f1077a mutant domain"/>
    <property type="match status" value="1"/>
</dbReference>
<feature type="binding site" evidence="13">
    <location>
        <position position="117"/>
    </location>
    <ligand>
        <name>ATP</name>
        <dbReference type="ChEBI" id="CHEBI:30616"/>
    </ligand>
</feature>
<keyword evidence="6 14" id="KW-0479">Metal-binding</keyword>
<feature type="domain" description="Biotin carboxylation" evidence="18">
    <location>
        <begin position="1"/>
        <end position="450"/>
    </location>
</feature>
<feature type="binding site" evidence="14">
    <location>
        <position position="736"/>
    </location>
    <ligand>
        <name>Mn(2+)</name>
        <dbReference type="ChEBI" id="CHEBI:29035"/>
    </ligand>
</feature>
<dbReference type="SUPFAM" id="SSF51569">
    <property type="entry name" value="Aldolase"/>
    <property type="match status" value="1"/>
</dbReference>
<accession>Q83FS5</accession>
<evidence type="ECO:0000256" key="5">
    <source>
        <dbReference type="ARBA" id="ARBA00022598"/>
    </source>
</evidence>
<dbReference type="InterPro" id="IPR016185">
    <property type="entry name" value="PreATP-grasp_dom_sf"/>
</dbReference>
<dbReference type="NCBIfam" id="TIGR01235">
    <property type="entry name" value="pyruv_carbox"/>
    <property type="match status" value="1"/>
</dbReference>
<comment type="cofactor">
    <cofactor evidence="1 11">
        <name>biotin</name>
        <dbReference type="ChEBI" id="CHEBI:57586"/>
    </cofactor>
</comment>
<dbReference type="STRING" id="203267.TWT_630"/>
<dbReference type="Pfam" id="PF02786">
    <property type="entry name" value="CPSase_L_D2"/>
    <property type="match status" value="1"/>
</dbReference>
<dbReference type="SUPFAM" id="SSF56059">
    <property type="entry name" value="Glutathione synthetase ATP-binding domain-like"/>
    <property type="match status" value="1"/>
</dbReference>
<evidence type="ECO:0000256" key="7">
    <source>
        <dbReference type="ARBA" id="ARBA00022741"/>
    </source>
</evidence>
<dbReference type="GO" id="GO:0005737">
    <property type="term" value="C:cytoplasm"/>
    <property type="evidence" value="ECO:0007669"/>
    <property type="project" value="TreeGrafter"/>
</dbReference>
<dbReference type="GO" id="GO:0004736">
    <property type="term" value="F:pyruvate carboxylase activity"/>
    <property type="evidence" value="ECO:0007669"/>
    <property type="project" value="UniProtKB-EC"/>
</dbReference>
<feature type="active site" evidence="12">
    <location>
        <position position="292"/>
    </location>
</feature>
<dbReference type="InterPro" id="IPR011761">
    <property type="entry name" value="ATP-grasp"/>
</dbReference>
<evidence type="ECO:0000256" key="14">
    <source>
        <dbReference type="PIRSR" id="PIRSR001594-3"/>
    </source>
</evidence>
<dbReference type="EMBL" id="AE014184">
    <property type="protein sequence ID" value="AAO44727.1"/>
    <property type="molecule type" value="Genomic_DNA"/>
</dbReference>
<dbReference type="FunFam" id="3.20.20.70:FF:000033">
    <property type="entry name" value="Pyruvate carboxylase"/>
    <property type="match status" value="1"/>
</dbReference>
<evidence type="ECO:0000256" key="1">
    <source>
        <dbReference type="ARBA" id="ARBA00001953"/>
    </source>
</evidence>
<feature type="domain" description="Lipoyl-binding" evidence="16">
    <location>
        <begin position="1056"/>
        <end position="1130"/>
    </location>
</feature>
<dbReference type="EC" id="6.4.1.1" evidence="3 11"/>
<keyword evidence="8 11" id="KW-0067">ATP-binding</keyword>
<dbReference type="Pfam" id="PF00289">
    <property type="entry name" value="Biotin_carb_N"/>
    <property type="match status" value="1"/>
</dbReference>
<feature type="binding site" evidence="14">
    <location>
        <position position="538"/>
    </location>
    <ligand>
        <name>Mn(2+)</name>
        <dbReference type="ChEBI" id="CHEBI:29035"/>
    </ligand>
</feature>
<evidence type="ECO:0000256" key="3">
    <source>
        <dbReference type="ARBA" id="ARBA00013057"/>
    </source>
</evidence>
<keyword evidence="4" id="KW-0312">Gluconeogenesis</keyword>
<dbReference type="InterPro" id="IPR001882">
    <property type="entry name" value="Biotin_BS"/>
</dbReference>
<dbReference type="PROSITE" id="PS00867">
    <property type="entry name" value="CPSASE_2"/>
    <property type="match status" value="1"/>
</dbReference>
<dbReference type="PROSITE" id="PS50979">
    <property type="entry name" value="BC"/>
    <property type="match status" value="1"/>
</dbReference>
<comment type="function">
    <text evidence="11">Catalyzes a 2-step reaction, involving the ATP-dependent carboxylation of the covalently attached biotin in the first step and the transfer of the carboxyl group to pyruvate in the second.</text>
</comment>
<feature type="modified residue" description="N6-carboxylysine" evidence="15">
    <location>
        <position position="707"/>
    </location>
</feature>
<dbReference type="GO" id="GO:0005524">
    <property type="term" value="F:ATP binding"/>
    <property type="evidence" value="ECO:0007669"/>
    <property type="project" value="UniProtKB-UniRule"/>
</dbReference>
<evidence type="ECO:0000256" key="6">
    <source>
        <dbReference type="ARBA" id="ARBA00022723"/>
    </source>
</evidence>
<dbReference type="Gene3D" id="2.40.50.100">
    <property type="match status" value="1"/>
</dbReference>
<dbReference type="GO" id="GO:0006094">
    <property type="term" value="P:gluconeogenesis"/>
    <property type="evidence" value="ECO:0007669"/>
    <property type="project" value="UniProtKB-UniPathway"/>
</dbReference>
<dbReference type="KEGG" id="twh:TWT_630"/>
<evidence type="ECO:0000313" key="21">
    <source>
        <dbReference type="Proteomes" id="UP000002200"/>
    </source>
</evidence>
<name>Q83FS5_TROWT</name>
<comment type="catalytic activity">
    <reaction evidence="11">
        <text>hydrogencarbonate + pyruvate + ATP = oxaloacetate + ADP + phosphate + H(+)</text>
        <dbReference type="Rhea" id="RHEA:20844"/>
        <dbReference type="ChEBI" id="CHEBI:15361"/>
        <dbReference type="ChEBI" id="CHEBI:15378"/>
        <dbReference type="ChEBI" id="CHEBI:16452"/>
        <dbReference type="ChEBI" id="CHEBI:17544"/>
        <dbReference type="ChEBI" id="CHEBI:30616"/>
        <dbReference type="ChEBI" id="CHEBI:43474"/>
        <dbReference type="ChEBI" id="CHEBI:456216"/>
        <dbReference type="EC" id="6.4.1.1"/>
    </reaction>
</comment>
<dbReference type="RefSeq" id="WP_011102696.1">
    <property type="nucleotide sequence ID" value="NC_004572.3"/>
</dbReference>
<organism evidence="20 21">
    <name type="scientific">Tropheryma whipplei (strain Twist)</name>
    <name type="common">Whipple's bacillus</name>
    <dbReference type="NCBI Taxonomy" id="203267"/>
    <lineage>
        <taxon>Bacteria</taxon>
        <taxon>Bacillati</taxon>
        <taxon>Actinomycetota</taxon>
        <taxon>Actinomycetes</taxon>
        <taxon>Micrococcales</taxon>
        <taxon>Tropherymataceae</taxon>
        <taxon>Tropheryma</taxon>
    </lineage>
</organism>
<evidence type="ECO:0000256" key="8">
    <source>
        <dbReference type="ARBA" id="ARBA00022840"/>
    </source>
</evidence>
<evidence type="ECO:0000256" key="13">
    <source>
        <dbReference type="PIRSR" id="PIRSR001594-2"/>
    </source>
</evidence>
<feature type="binding site" evidence="13">
    <location>
        <position position="871"/>
    </location>
    <ligand>
        <name>substrate</name>
    </ligand>
</feature>
<keyword evidence="9 11" id="KW-0092">Biotin</keyword>
<evidence type="ECO:0000313" key="20">
    <source>
        <dbReference type="EMBL" id="AAO44727.1"/>
    </source>
</evidence>